<evidence type="ECO:0000256" key="7">
    <source>
        <dbReference type="PROSITE-ProRule" id="PRU01091"/>
    </source>
</evidence>
<proteinExistence type="predicted"/>
<keyword evidence="3" id="KW-0805">Transcription regulation</keyword>
<sequence>MRVLVVEDEPSLRAQLVKTLHEASFDVDGAATANEADLWVRQGIHDLIVLDLGLPGRDGLTLLKGWRAAGVMLPVLILTARDAWYEKVDGIEAGADDYLTKPYHPAELVARVRALLRRATGEARGVIRCGDLAIDLIAGQVTRNGTPIGLTAKEWSLLEGLVTRAGRIVSKDFLRERLYSDGEDPESNTVEVFVARLRRKLPELPIVTERGMGYRVTLPKGDPEKGV</sequence>
<feature type="domain" description="Response regulatory" evidence="8">
    <location>
        <begin position="2"/>
        <end position="116"/>
    </location>
</feature>
<dbReference type="GO" id="GO:0005829">
    <property type="term" value="C:cytosol"/>
    <property type="evidence" value="ECO:0007669"/>
    <property type="project" value="TreeGrafter"/>
</dbReference>
<dbReference type="Pfam" id="PF00486">
    <property type="entry name" value="Trans_reg_C"/>
    <property type="match status" value="1"/>
</dbReference>
<keyword evidence="1 6" id="KW-0597">Phosphoprotein</keyword>
<dbReference type="GO" id="GO:0000156">
    <property type="term" value="F:phosphorelay response regulator activity"/>
    <property type="evidence" value="ECO:0007669"/>
    <property type="project" value="TreeGrafter"/>
</dbReference>
<evidence type="ECO:0000256" key="6">
    <source>
        <dbReference type="PROSITE-ProRule" id="PRU00169"/>
    </source>
</evidence>
<evidence type="ECO:0000256" key="2">
    <source>
        <dbReference type="ARBA" id="ARBA00023012"/>
    </source>
</evidence>
<evidence type="ECO:0000256" key="3">
    <source>
        <dbReference type="ARBA" id="ARBA00023015"/>
    </source>
</evidence>
<evidence type="ECO:0000256" key="5">
    <source>
        <dbReference type="ARBA" id="ARBA00023163"/>
    </source>
</evidence>
<dbReference type="PANTHER" id="PTHR48111:SF37">
    <property type="entry name" value="RESPONSE REGULATOR PROTEIN CARR"/>
    <property type="match status" value="1"/>
</dbReference>
<dbReference type="Pfam" id="PF00072">
    <property type="entry name" value="Response_reg"/>
    <property type="match status" value="1"/>
</dbReference>
<dbReference type="PROSITE" id="PS51755">
    <property type="entry name" value="OMPR_PHOB"/>
    <property type="match status" value="1"/>
</dbReference>
<dbReference type="InterPro" id="IPR039420">
    <property type="entry name" value="WalR-like"/>
</dbReference>
<dbReference type="Gene3D" id="3.40.50.2300">
    <property type="match status" value="1"/>
</dbReference>
<feature type="DNA-binding region" description="OmpR/PhoB-type" evidence="7">
    <location>
        <begin position="124"/>
        <end position="218"/>
    </location>
</feature>
<evidence type="ECO:0000256" key="1">
    <source>
        <dbReference type="ARBA" id="ARBA00022553"/>
    </source>
</evidence>
<dbReference type="InterPro" id="IPR001789">
    <property type="entry name" value="Sig_transdc_resp-reg_receiver"/>
</dbReference>
<dbReference type="FunFam" id="3.40.50.2300:FF:000002">
    <property type="entry name" value="DNA-binding response regulator PhoP"/>
    <property type="match status" value="1"/>
</dbReference>
<feature type="domain" description="OmpR/PhoB-type" evidence="9">
    <location>
        <begin position="124"/>
        <end position="218"/>
    </location>
</feature>
<dbReference type="CDD" id="cd00383">
    <property type="entry name" value="trans_reg_C"/>
    <property type="match status" value="1"/>
</dbReference>
<protein>
    <submittedName>
        <fullName evidence="10">Two component response regulator</fullName>
    </submittedName>
</protein>
<dbReference type="PANTHER" id="PTHR48111">
    <property type="entry name" value="REGULATOR OF RPOS"/>
    <property type="match status" value="1"/>
</dbReference>
<dbReference type="OrthoDB" id="5290939at2"/>
<evidence type="ECO:0000313" key="10">
    <source>
        <dbReference type="EMBL" id="BBD76886.1"/>
    </source>
</evidence>
<keyword evidence="4 7" id="KW-0238">DNA-binding</keyword>
<evidence type="ECO:0000259" key="9">
    <source>
        <dbReference type="PROSITE" id="PS51755"/>
    </source>
</evidence>
<dbReference type="GO" id="GO:0006355">
    <property type="term" value="P:regulation of DNA-templated transcription"/>
    <property type="evidence" value="ECO:0007669"/>
    <property type="project" value="InterPro"/>
</dbReference>
<dbReference type="SUPFAM" id="SSF52172">
    <property type="entry name" value="CheY-like"/>
    <property type="match status" value="1"/>
</dbReference>
<dbReference type="Proteomes" id="UP000262004">
    <property type="component" value="Chromosome"/>
</dbReference>
<dbReference type="SMART" id="SM00448">
    <property type="entry name" value="REC"/>
    <property type="match status" value="1"/>
</dbReference>
<reference evidence="10 11" key="1">
    <citation type="submission" date="2018-04" db="EMBL/GenBank/DDBJ databases">
        <title>Complete genome sequence of Hydrogenophilus thermoluteolus TH-1.</title>
        <authorList>
            <person name="Arai H."/>
        </authorList>
    </citation>
    <scope>NUCLEOTIDE SEQUENCE [LARGE SCALE GENOMIC DNA]</scope>
    <source>
        <strain evidence="10 11">TH-1</strain>
    </source>
</reference>
<dbReference type="PROSITE" id="PS50110">
    <property type="entry name" value="RESPONSE_REGULATORY"/>
    <property type="match status" value="1"/>
</dbReference>
<keyword evidence="11" id="KW-1185">Reference proteome</keyword>
<dbReference type="Gene3D" id="6.10.250.690">
    <property type="match status" value="1"/>
</dbReference>
<keyword evidence="5" id="KW-0804">Transcription</keyword>
<dbReference type="InterPro" id="IPR011006">
    <property type="entry name" value="CheY-like_superfamily"/>
</dbReference>
<dbReference type="InterPro" id="IPR001867">
    <property type="entry name" value="OmpR/PhoB-type_DNA-bd"/>
</dbReference>
<feature type="modified residue" description="4-aspartylphosphate" evidence="6">
    <location>
        <position position="51"/>
    </location>
</feature>
<name>A0A2Z6DWP8_HYDTE</name>
<dbReference type="Gene3D" id="1.10.10.10">
    <property type="entry name" value="Winged helix-like DNA-binding domain superfamily/Winged helix DNA-binding domain"/>
    <property type="match status" value="1"/>
</dbReference>
<dbReference type="SMART" id="SM00862">
    <property type="entry name" value="Trans_reg_C"/>
    <property type="match status" value="1"/>
</dbReference>
<dbReference type="InterPro" id="IPR036388">
    <property type="entry name" value="WH-like_DNA-bd_sf"/>
</dbReference>
<dbReference type="EMBL" id="AP018558">
    <property type="protein sequence ID" value="BBD76886.1"/>
    <property type="molecule type" value="Genomic_DNA"/>
</dbReference>
<gene>
    <name evidence="10" type="ORF">HPTL_0618</name>
</gene>
<dbReference type="GO" id="GO:0000976">
    <property type="term" value="F:transcription cis-regulatory region binding"/>
    <property type="evidence" value="ECO:0007669"/>
    <property type="project" value="TreeGrafter"/>
</dbReference>
<dbReference type="GO" id="GO:0032993">
    <property type="term" value="C:protein-DNA complex"/>
    <property type="evidence" value="ECO:0007669"/>
    <property type="project" value="TreeGrafter"/>
</dbReference>
<evidence type="ECO:0000256" key="4">
    <source>
        <dbReference type="ARBA" id="ARBA00023125"/>
    </source>
</evidence>
<keyword evidence="2" id="KW-0902">Two-component regulatory system</keyword>
<dbReference type="RefSeq" id="WP_119334687.1">
    <property type="nucleotide sequence ID" value="NZ_AP018558.1"/>
</dbReference>
<evidence type="ECO:0000259" key="8">
    <source>
        <dbReference type="PROSITE" id="PS50110"/>
    </source>
</evidence>
<organism evidence="10 11">
    <name type="scientific">Hydrogenophilus thermoluteolus</name>
    <name type="common">Pseudomonas hydrogenothermophila</name>
    <dbReference type="NCBI Taxonomy" id="297"/>
    <lineage>
        <taxon>Bacteria</taxon>
        <taxon>Pseudomonadati</taxon>
        <taxon>Pseudomonadota</taxon>
        <taxon>Hydrogenophilia</taxon>
        <taxon>Hydrogenophilales</taxon>
        <taxon>Hydrogenophilaceae</taxon>
        <taxon>Hydrogenophilus</taxon>
    </lineage>
</organism>
<evidence type="ECO:0000313" key="11">
    <source>
        <dbReference type="Proteomes" id="UP000262004"/>
    </source>
</evidence>
<dbReference type="KEGG" id="htl:HPTL_0618"/>
<dbReference type="AlphaFoldDB" id="A0A2Z6DWP8"/>
<accession>A0A2Z6DWP8</accession>